<dbReference type="GO" id="GO:0016747">
    <property type="term" value="F:acyltransferase activity, transferring groups other than amino-acyl groups"/>
    <property type="evidence" value="ECO:0007669"/>
    <property type="project" value="InterPro"/>
</dbReference>
<protein>
    <recommendedName>
        <fullName evidence="3">N-acetyltransferase domain-containing protein</fullName>
    </recommendedName>
</protein>
<dbReference type="SUPFAM" id="SSF55729">
    <property type="entry name" value="Acyl-CoA N-acyltransferases (Nat)"/>
    <property type="match status" value="1"/>
</dbReference>
<evidence type="ECO:0000259" key="3">
    <source>
        <dbReference type="PROSITE" id="PS51186"/>
    </source>
</evidence>
<feature type="domain" description="N-acetyltransferase" evidence="3">
    <location>
        <begin position="10"/>
        <end position="193"/>
    </location>
</feature>
<dbReference type="GeneID" id="36572807"/>
<dbReference type="CDD" id="cd04301">
    <property type="entry name" value="NAT_SF"/>
    <property type="match status" value="1"/>
</dbReference>
<dbReference type="OrthoDB" id="41532at2759"/>
<evidence type="ECO:0000313" key="4">
    <source>
        <dbReference type="EMBL" id="PSS09240.1"/>
    </source>
</evidence>
<dbReference type="Pfam" id="PF00583">
    <property type="entry name" value="Acetyltransf_1"/>
    <property type="match status" value="1"/>
</dbReference>
<gene>
    <name evidence="4" type="ORF">M430DRAFT_22603</name>
</gene>
<reference evidence="4 5" key="1">
    <citation type="journal article" date="2018" name="New Phytol.">
        <title>Comparative genomics and transcriptomics depict ericoid mycorrhizal fungi as versatile saprotrophs and plant mutualists.</title>
        <authorList>
            <person name="Martino E."/>
            <person name="Morin E."/>
            <person name="Grelet G.A."/>
            <person name="Kuo A."/>
            <person name="Kohler A."/>
            <person name="Daghino S."/>
            <person name="Barry K.W."/>
            <person name="Cichocki N."/>
            <person name="Clum A."/>
            <person name="Dockter R.B."/>
            <person name="Hainaut M."/>
            <person name="Kuo R.C."/>
            <person name="LaButti K."/>
            <person name="Lindahl B.D."/>
            <person name="Lindquist E.A."/>
            <person name="Lipzen A."/>
            <person name="Khouja H.R."/>
            <person name="Magnuson J."/>
            <person name="Murat C."/>
            <person name="Ohm R.A."/>
            <person name="Singer S.W."/>
            <person name="Spatafora J.W."/>
            <person name="Wang M."/>
            <person name="Veneault-Fourrey C."/>
            <person name="Henrissat B."/>
            <person name="Grigoriev I.V."/>
            <person name="Martin F.M."/>
            <person name="Perotto S."/>
        </authorList>
    </citation>
    <scope>NUCLEOTIDE SEQUENCE [LARGE SCALE GENOMIC DNA]</scope>
    <source>
        <strain evidence="4 5">ATCC 22711</strain>
    </source>
</reference>
<dbReference type="InterPro" id="IPR050832">
    <property type="entry name" value="Bact_Acetyltransf"/>
</dbReference>
<evidence type="ECO:0000256" key="2">
    <source>
        <dbReference type="ARBA" id="ARBA00023315"/>
    </source>
</evidence>
<proteinExistence type="predicted"/>
<evidence type="ECO:0000256" key="1">
    <source>
        <dbReference type="ARBA" id="ARBA00022679"/>
    </source>
</evidence>
<dbReference type="EMBL" id="KZ679017">
    <property type="protein sequence ID" value="PSS09240.1"/>
    <property type="molecule type" value="Genomic_DNA"/>
</dbReference>
<name>A0A2T3AS89_AMORE</name>
<organism evidence="4 5">
    <name type="scientific">Amorphotheca resinae ATCC 22711</name>
    <dbReference type="NCBI Taxonomy" id="857342"/>
    <lineage>
        <taxon>Eukaryota</taxon>
        <taxon>Fungi</taxon>
        <taxon>Dikarya</taxon>
        <taxon>Ascomycota</taxon>
        <taxon>Pezizomycotina</taxon>
        <taxon>Leotiomycetes</taxon>
        <taxon>Helotiales</taxon>
        <taxon>Amorphothecaceae</taxon>
        <taxon>Amorphotheca</taxon>
    </lineage>
</organism>
<dbReference type="RefSeq" id="XP_024717538.1">
    <property type="nucleotide sequence ID" value="XM_024864726.1"/>
</dbReference>
<dbReference type="InParanoid" id="A0A2T3AS89"/>
<evidence type="ECO:0000313" key="5">
    <source>
        <dbReference type="Proteomes" id="UP000241818"/>
    </source>
</evidence>
<keyword evidence="1" id="KW-0808">Transferase</keyword>
<keyword evidence="2" id="KW-0012">Acyltransferase</keyword>
<accession>A0A2T3AS89</accession>
<dbReference type="Gene3D" id="3.40.630.30">
    <property type="match status" value="1"/>
</dbReference>
<dbReference type="PANTHER" id="PTHR43877">
    <property type="entry name" value="AMINOALKYLPHOSPHONATE N-ACETYLTRANSFERASE-RELATED-RELATED"/>
    <property type="match status" value="1"/>
</dbReference>
<keyword evidence="5" id="KW-1185">Reference proteome</keyword>
<sequence>MDVSASNPIFHLRLATPDDIPTLRLLIDASVRGLHTAHYTPTQISSALKNVYGVDTQLLQDGTYFVVETPTTAAGSRIVVGCGGWSRRATLYGGDVFNSRNDNVLDPERDAAKIRAFFVHPEWTRRGIGGILLRACEEAARRAGFKRVEMGSTLTGVPFYASCGYGELIGGRVEERLENGDVLAIVRMGKELV</sequence>
<dbReference type="AlphaFoldDB" id="A0A2T3AS89"/>
<dbReference type="InterPro" id="IPR016181">
    <property type="entry name" value="Acyl_CoA_acyltransferase"/>
</dbReference>
<dbReference type="Proteomes" id="UP000241818">
    <property type="component" value="Unassembled WGS sequence"/>
</dbReference>
<dbReference type="InterPro" id="IPR000182">
    <property type="entry name" value="GNAT_dom"/>
</dbReference>
<dbReference type="PANTHER" id="PTHR43877:SF1">
    <property type="entry name" value="ACETYLTRANSFERASE"/>
    <property type="match status" value="1"/>
</dbReference>
<dbReference type="PROSITE" id="PS51186">
    <property type="entry name" value="GNAT"/>
    <property type="match status" value="1"/>
</dbReference>